<keyword evidence="5" id="KW-1185">Reference proteome</keyword>
<dbReference type="Gene3D" id="3.60.110.10">
    <property type="entry name" value="Carbon-nitrogen hydrolase"/>
    <property type="match status" value="1"/>
</dbReference>
<dbReference type="InterPro" id="IPR045254">
    <property type="entry name" value="Nit1/2_C-N_Hydrolase"/>
</dbReference>
<dbReference type="PANTHER" id="PTHR23088">
    <property type="entry name" value="NITRILASE-RELATED"/>
    <property type="match status" value="1"/>
</dbReference>
<dbReference type="EMBL" id="FXAM01000001">
    <property type="protein sequence ID" value="SMF94028.1"/>
    <property type="molecule type" value="Genomic_DNA"/>
</dbReference>
<dbReference type="PROSITE" id="PS50263">
    <property type="entry name" value="CN_HYDROLASE"/>
    <property type="match status" value="1"/>
</dbReference>
<keyword evidence="2" id="KW-0378">Hydrolase</keyword>
<accession>A0A1Y6CTS0</accession>
<evidence type="ECO:0000313" key="5">
    <source>
        <dbReference type="Proteomes" id="UP000192923"/>
    </source>
</evidence>
<dbReference type="AlphaFoldDB" id="A0A1Y6CTS0"/>
<proteinExistence type="inferred from homology"/>
<dbReference type="Proteomes" id="UP000192923">
    <property type="component" value="Unassembled WGS sequence"/>
</dbReference>
<dbReference type="PROSITE" id="PS01227">
    <property type="entry name" value="UPF0012"/>
    <property type="match status" value="1"/>
</dbReference>
<dbReference type="RefSeq" id="WP_085211056.1">
    <property type="nucleotide sequence ID" value="NZ_FXAM01000001.1"/>
</dbReference>
<dbReference type="STRING" id="1760988.SAMN02949497_1330"/>
<gene>
    <name evidence="4" type="ORF">SAMN02949497_1330</name>
</gene>
<protein>
    <submittedName>
        <fullName evidence="4">Nitrilase</fullName>
    </submittedName>
</protein>
<name>A0A1Y6CTS0_9GAMM</name>
<dbReference type="OrthoDB" id="9811121at2"/>
<evidence type="ECO:0000259" key="3">
    <source>
        <dbReference type="PROSITE" id="PS50263"/>
    </source>
</evidence>
<evidence type="ECO:0000256" key="1">
    <source>
        <dbReference type="ARBA" id="ARBA00010613"/>
    </source>
</evidence>
<evidence type="ECO:0000313" key="4">
    <source>
        <dbReference type="EMBL" id="SMF94028.1"/>
    </source>
</evidence>
<dbReference type="InterPro" id="IPR001110">
    <property type="entry name" value="UPF0012_CS"/>
</dbReference>
<organism evidence="4 5">
    <name type="scientific">Methylomagnum ishizawai</name>
    <dbReference type="NCBI Taxonomy" id="1760988"/>
    <lineage>
        <taxon>Bacteria</taxon>
        <taxon>Pseudomonadati</taxon>
        <taxon>Pseudomonadota</taxon>
        <taxon>Gammaproteobacteria</taxon>
        <taxon>Methylococcales</taxon>
        <taxon>Methylococcaceae</taxon>
        <taxon>Methylomagnum</taxon>
    </lineage>
</organism>
<dbReference type="GO" id="GO:0016811">
    <property type="term" value="F:hydrolase activity, acting on carbon-nitrogen (but not peptide) bonds, in linear amides"/>
    <property type="evidence" value="ECO:0007669"/>
    <property type="project" value="InterPro"/>
</dbReference>
<dbReference type="Pfam" id="PF00795">
    <property type="entry name" value="CN_hydrolase"/>
    <property type="match status" value="1"/>
</dbReference>
<sequence>MRKALFAAIQMASGPNVGSNLIEAGRLIEKAAQQGARLVVLPENFALMGKQDSDKLEAGEDDGKGPIQDFLAKTAERHKIWLVGGTLPIRGQAPGKVRAACVVHDDKGQRVGRYDKIHLFDVSVPGTEEHYKESATIEAGESALVMDTPFGRLGLTVCYDIRFPELYRQMSTVGMDILAVPSAFTARTGAAHWEILVRARSVENLCYTIAANQGGFHLNGRETYGNSMIVDPWGVVLARQAQGAGVVLAEYDRDRLDKVRSAFPALEHIKLFCR</sequence>
<dbReference type="CDD" id="cd07572">
    <property type="entry name" value="nit"/>
    <property type="match status" value="1"/>
</dbReference>
<dbReference type="PANTHER" id="PTHR23088:SF27">
    <property type="entry name" value="DEAMINATED GLUTATHIONE AMIDASE"/>
    <property type="match status" value="1"/>
</dbReference>
<dbReference type="InterPro" id="IPR003010">
    <property type="entry name" value="C-N_Hydrolase"/>
</dbReference>
<reference evidence="4 5" key="1">
    <citation type="submission" date="2016-12" db="EMBL/GenBank/DDBJ databases">
        <authorList>
            <person name="Song W.-J."/>
            <person name="Kurnit D.M."/>
        </authorList>
    </citation>
    <scope>NUCLEOTIDE SEQUENCE [LARGE SCALE GENOMIC DNA]</scope>
    <source>
        <strain evidence="4 5">175</strain>
    </source>
</reference>
<feature type="domain" description="CN hydrolase" evidence="3">
    <location>
        <begin position="4"/>
        <end position="253"/>
    </location>
</feature>
<evidence type="ECO:0000256" key="2">
    <source>
        <dbReference type="ARBA" id="ARBA00022801"/>
    </source>
</evidence>
<dbReference type="InterPro" id="IPR036526">
    <property type="entry name" value="C-N_Hydrolase_sf"/>
</dbReference>
<comment type="similarity">
    <text evidence="1">Belongs to the carbon-nitrogen hydrolase superfamily. NIT1/NIT2 family.</text>
</comment>
<dbReference type="SUPFAM" id="SSF56317">
    <property type="entry name" value="Carbon-nitrogen hydrolase"/>
    <property type="match status" value="1"/>
</dbReference>